<organism evidence="2 3">
    <name type="scientific">Prosthecodimorpha hirschii</name>
    <dbReference type="NCBI Taxonomy" id="665126"/>
    <lineage>
        <taxon>Bacteria</taxon>
        <taxon>Pseudomonadati</taxon>
        <taxon>Pseudomonadota</taxon>
        <taxon>Alphaproteobacteria</taxon>
        <taxon>Hyphomicrobiales</taxon>
        <taxon>Ancalomicrobiaceae</taxon>
        <taxon>Prosthecodimorpha</taxon>
    </lineage>
</organism>
<dbReference type="RefSeq" id="WP_054360083.1">
    <property type="nucleotide sequence ID" value="NZ_LJYW01000001.1"/>
</dbReference>
<evidence type="ECO:0000256" key="1">
    <source>
        <dbReference type="SAM" id="SignalP"/>
    </source>
</evidence>
<feature type="chain" id="PRO_5006131634" description="DUF5666 domain-containing protein" evidence="1">
    <location>
        <begin position="20"/>
        <end position="108"/>
    </location>
</feature>
<sequence length="108" mass="11506">MRIALAVALILSAPPLALAAEAKPPRTAEGTILSFECGDNCYLTIRSGGRKLTGLCTAKACEPWNDETQIPKKLIGKAVRVTITQGKQVDGEGNVMGETDAFSKIEFK</sequence>
<gene>
    <name evidence="2" type="ORF">ABB55_18285</name>
</gene>
<reference evidence="2 3" key="2">
    <citation type="submission" date="2015-10" db="EMBL/GenBank/DDBJ databases">
        <title>Draft Genome Sequence of Prosthecomicrobium hirschii ATCC 27832.</title>
        <authorList>
            <person name="Daniel J."/>
            <person name="Givan S.A."/>
            <person name="Brun Y.V."/>
            <person name="Brown P.J."/>
        </authorList>
    </citation>
    <scope>NUCLEOTIDE SEQUENCE [LARGE SCALE GENOMIC DNA]</scope>
    <source>
        <strain evidence="2 3">16</strain>
    </source>
</reference>
<accession>A0A0P6VMI0</accession>
<name>A0A0P6VMI0_9HYPH</name>
<evidence type="ECO:0000313" key="3">
    <source>
        <dbReference type="Proteomes" id="UP000048984"/>
    </source>
</evidence>
<reference evidence="2 3" key="1">
    <citation type="submission" date="2015-09" db="EMBL/GenBank/DDBJ databases">
        <authorList>
            <person name="Jackson K.R."/>
            <person name="Lunt B.L."/>
            <person name="Fisher J.N.B."/>
            <person name="Gardner A.V."/>
            <person name="Bailey M.E."/>
            <person name="Deus L.M."/>
            <person name="Earl A.S."/>
            <person name="Gibby P.D."/>
            <person name="Hartmann K.A."/>
            <person name="Liu J.E."/>
            <person name="Manci A.M."/>
            <person name="Nielsen D.A."/>
            <person name="Solomon M.B."/>
            <person name="Breakwell D.P."/>
            <person name="Burnett S.H."/>
            <person name="Grose J.H."/>
        </authorList>
    </citation>
    <scope>NUCLEOTIDE SEQUENCE [LARGE SCALE GENOMIC DNA]</scope>
    <source>
        <strain evidence="2 3">16</strain>
    </source>
</reference>
<evidence type="ECO:0008006" key="4">
    <source>
        <dbReference type="Google" id="ProtNLM"/>
    </source>
</evidence>
<protein>
    <recommendedName>
        <fullName evidence="4">DUF5666 domain-containing protein</fullName>
    </recommendedName>
</protein>
<proteinExistence type="predicted"/>
<keyword evidence="3" id="KW-1185">Reference proteome</keyword>
<dbReference type="Proteomes" id="UP000048984">
    <property type="component" value="Unassembled WGS sequence"/>
</dbReference>
<evidence type="ECO:0000313" key="2">
    <source>
        <dbReference type="EMBL" id="KPL53918.1"/>
    </source>
</evidence>
<feature type="signal peptide" evidence="1">
    <location>
        <begin position="1"/>
        <end position="19"/>
    </location>
</feature>
<dbReference type="AlphaFoldDB" id="A0A0P6VMI0"/>
<comment type="caution">
    <text evidence="2">The sequence shown here is derived from an EMBL/GenBank/DDBJ whole genome shotgun (WGS) entry which is preliminary data.</text>
</comment>
<keyword evidence="1" id="KW-0732">Signal</keyword>
<dbReference type="EMBL" id="LJYW01000001">
    <property type="protein sequence ID" value="KPL53918.1"/>
    <property type="molecule type" value="Genomic_DNA"/>
</dbReference>